<evidence type="ECO:0000313" key="3">
    <source>
        <dbReference type="EMBL" id="BAU85993.1"/>
    </source>
</evidence>
<dbReference type="Proteomes" id="UP000217676">
    <property type="component" value="Chromosome"/>
</dbReference>
<organism evidence="3 4">
    <name type="scientific">Streptomyces laurentii</name>
    <dbReference type="NCBI Taxonomy" id="39478"/>
    <lineage>
        <taxon>Bacteria</taxon>
        <taxon>Bacillati</taxon>
        <taxon>Actinomycetota</taxon>
        <taxon>Actinomycetes</taxon>
        <taxon>Kitasatosporales</taxon>
        <taxon>Streptomycetaceae</taxon>
        <taxon>Streptomyces</taxon>
    </lineage>
</organism>
<dbReference type="KEGG" id="slau:SLA_5111"/>
<gene>
    <name evidence="3" type="ORF">SLA_5111</name>
</gene>
<evidence type="ECO:0000256" key="1">
    <source>
        <dbReference type="SAM" id="MobiDB-lite"/>
    </source>
</evidence>
<feature type="domain" description="Trypsin-co-occurring" evidence="2">
    <location>
        <begin position="8"/>
        <end position="106"/>
    </location>
</feature>
<protein>
    <recommendedName>
        <fullName evidence="2">Trypsin-co-occurring domain-containing protein</fullName>
    </recommendedName>
</protein>
<feature type="compositionally biased region" description="Gly residues" evidence="1">
    <location>
        <begin position="131"/>
        <end position="143"/>
    </location>
</feature>
<keyword evidence="4" id="KW-1185">Reference proteome</keyword>
<evidence type="ECO:0000313" key="4">
    <source>
        <dbReference type="Proteomes" id="UP000217676"/>
    </source>
</evidence>
<accession>A0A160P5N4</accession>
<feature type="compositionally biased region" description="Low complexity" evidence="1">
    <location>
        <begin position="116"/>
        <end position="130"/>
    </location>
</feature>
<feature type="region of interest" description="Disordered" evidence="1">
    <location>
        <begin position="116"/>
        <end position="161"/>
    </location>
</feature>
<dbReference type="NCBIfam" id="NF041216">
    <property type="entry name" value="CU044_2847_fam"/>
    <property type="match status" value="1"/>
</dbReference>
<name>A0A160P5N4_STRLU</name>
<sequence length="161" mass="15495">MTHGIARIRLDDGTSVWARVSGTEELDRGTGFQDTGFGDRVVSMAGGLTDVVRGVVGSLRAGLTPEGPVEVAVSFGIELSAQAGKVIGVLADGGGTASVNVSLTWTEPGRRAAAEAAEAAAAAAGTPPGTTGAGNGTGIGTGAGSALPAPADSPENGPGAV</sequence>
<evidence type="ECO:0000259" key="2">
    <source>
        <dbReference type="Pfam" id="PF19493"/>
    </source>
</evidence>
<dbReference type="Pfam" id="PF19493">
    <property type="entry name" value="Trypco1"/>
    <property type="match status" value="1"/>
</dbReference>
<dbReference type="InterPro" id="IPR045794">
    <property type="entry name" value="Trypco1"/>
</dbReference>
<dbReference type="EMBL" id="AP017424">
    <property type="protein sequence ID" value="BAU85993.1"/>
    <property type="molecule type" value="Genomic_DNA"/>
</dbReference>
<proteinExistence type="predicted"/>
<dbReference type="AlphaFoldDB" id="A0A160P5N4"/>
<dbReference type="RefSeq" id="WP_359871841.1">
    <property type="nucleotide sequence ID" value="NZ_JBEYHT010000001.1"/>
</dbReference>
<reference evidence="3 4" key="1">
    <citation type="journal article" date="2016" name="Genome Announc.">
        <title>Complete Genome Sequence of Thiostrepton-Producing Streptomyces laurentii ATCC 31255.</title>
        <authorList>
            <person name="Doi K."/>
            <person name="Fujino Y."/>
            <person name="Nagayoshi Y."/>
            <person name="Ohshima T."/>
            <person name="Ogata S."/>
        </authorList>
    </citation>
    <scope>NUCLEOTIDE SEQUENCE [LARGE SCALE GENOMIC DNA]</scope>
    <source>
        <strain evidence="3 4">ATCC 31255</strain>
    </source>
</reference>